<dbReference type="KEGG" id="rhy:RD110_21585"/>
<dbReference type="Pfam" id="PF13229">
    <property type="entry name" value="Beta_helix"/>
    <property type="match status" value="1"/>
</dbReference>
<dbReference type="AlphaFoldDB" id="A0A1P8K0G1"/>
<dbReference type="Gene3D" id="2.160.20.10">
    <property type="entry name" value="Single-stranded right-handed beta-helix, Pectin lyase-like"/>
    <property type="match status" value="1"/>
</dbReference>
<dbReference type="InterPro" id="IPR011050">
    <property type="entry name" value="Pectin_lyase_fold/virulence"/>
</dbReference>
<dbReference type="Proteomes" id="UP000186609">
    <property type="component" value="Chromosome"/>
</dbReference>
<dbReference type="InterPro" id="IPR039448">
    <property type="entry name" value="Beta_helix"/>
</dbReference>
<gene>
    <name evidence="2" type="ORF">RD110_21585</name>
</gene>
<keyword evidence="3" id="KW-1185">Reference proteome</keyword>
<dbReference type="EMBL" id="CP019236">
    <property type="protein sequence ID" value="APW39489.1"/>
    <property type="molecule type" value="Genomic_DNA"/>
</dbReference>
<name>A0A1P8K0G1_9BURK</name>
<organism evidence="2 3">
    <name type="scientific">Rhodoferax koreensis</name>
    <dbReference type="NCBI Taxonomy" id="1842727"/>
    <lineage>
        <taxon>Bacteria</taxon>
        <taxon>Pseudomonadati</taxon>
        <taxon>Pseudomonadota</taxon>
        <taxon>Betaproteobacteria</taxon>
        <taxon>Burkholderiales</taxon>
        <taxon>Comamonadaceae</taxon>
        <taxon>Rhodoferax</taxon>
    </lineage>
</organism>
<reference evidence="2 3" key="1">
    <citation type="submission" date="2017-01" db="EMBL/GenBank/DDBJ databases">
        <authorList>
            <person name="Mah S.A."/>
            <person name="Swanson W.J."/>
            <person name="Moy G.W."/>
            <person name="Vacquier V.D."/>
        </authorList>
    </citation>
    <scope>NUCLEOTIDE SEQUENCE [LARGE SCALE GENOMIC DNA]</scope>
    <source>
        <strain evidence="2 3">DCY110</strain>
    </source>
</reference>
<dbReference type="STRING" id="1842727.RD110_21585"/>
<accession>A0A1P8K0G1</accession>
<feature type="domain" description="Right handed beta helix" evidence="1">
    <location>
        <begin position="70"/>
        <end position="201"/>
    </location>
</feature>
<evidence type="ECO:0000313" key="3">
    <source>
        <dbReference type="Proteomes" id="UP000186609"/>
    </source>
</evidence>
<evidence type="ECO:0000313" key="2">
    <source>
        <dbReference type="EMBL" id="APW39489.1"/>
    </source>
</evidence>
<evidence type="ECO:0000259" key="1">
    <source>
        <dbReference type="Pfam" id="PF13229"/>
    </source>
</evidence>
<dbReference type="InterPro" id="IPR012334">
    <property type="entry name" value="Pectin_lyas_fold"/>
</dbReference>
<proteinExistence type="predicted"/>
<dbReference type="SUPFAM" id="SSF51126">
    <property type="entry name" value="Pectin lyase-like"/>
    <property type="match status" value="1"/>
</dbReference>
<protein>
    <recommendedName>
        <fullName evidence="1">Right handed beta helix domain-containing protein</fullName>
    </recommendedName>
</protein>
<sequence>MLCTVFAYRSTAAQTTAGGTAGQIIHVGATRDIKTIAAAARLVRDDGIVEVDAGDYLADVAVWDKRNLTVRAAGGRVRLIANEASAEGKAIWVVRSEKMQVEGFDFSGAAVPSRNGAGIRFEKGWLVVRDCSFIGNENGILTSNNRDSQLDIEDSEFAHNGFGDGQSHNLYAGEIARLSVTGSHFHHAKVGHLLKTRAALNDIRYNRLTDETGGEASYELEFPNGGVAYVIGNIIQQSASTSNPHLISYGAEGYKWPRNELYLVHNTLLDDRPEGGVFLRVSPGADLVRTENNLLVGNAKDTIGEPARNFRAAFEDLVDRQRGDYHLKKGSRLIGKAVQMAADSTVQLSPQREYAMPRGSIALRKNPINPGAPQN</sequence>